<keyword evidence="1" id="KW-0812">Transmembrane</keyword>
<proteinExistence type="predicted"/>
<accession>A0A0K2UT50</accession>
<evidence type="ECO:0000313" key="2">
    <source>
        <dbReference type="EMBL" id="CDW41439.1"/>
    </source>
</evidence>
<dbReference type="AlphaFoldDB" id="A0A0K2UT50"/>
<dbReference type="EMBL" id="HACA01024078">
    <property type="protein sequence ID" value="CDW41439.1"/>
    <property type="molecule type" value="Transcribed_RNA"/>
</dbReference>
<evidence type="ECO:0000256" key="1">
    <source>
        <dbReference type="SAM" id="Phobius"/>
    </source>
</evidence>
<protein>
    <submittedName>
        <fullName evidence="2">Uncharacterized protein</fullName>
    </submittedName>
</protein>
<reference evidence="2" key="1">
    <citation type="submission" date="2014-05" db="EMBL/GenBank/DDBJ databases">
        <authorList>
            <person name="Chronopoulou M."/>
        </authorList>
    </citation>
    <scope>NUCLEOTIDE SEQUENCE</scope>
    <source>
        <tissue evidence="2">Whole organism</tissue>
    </source>
</reference>
<keyword evidence="1" id="KW-0472">Membrane</keyword>
<keyword evidence="1" id="KW-1133">Transmembrane helix</keyword>
<sequence>IIRLIEVLDTLIIFTIFAIGLLWFLYLFKLTFRALFGVRSDLRRPFLGLSSTFLVSLILLTLYITELRLIESLKI</sequence>
<feature type="non-terminal residue" evidence="2">
    <location>
        <position position="1"/>
    </location>
</feature>
<name>A0A0K2UT50_LEPSM</name>
<feature type="transmembrane region" description="Helical" evidence="1">
    <location>
        <begin position="46"/>
        <end position="65"/>
    </location>
</feature>
<organism evidence="2">
    <name type="scientific">Lepeophtheirus salmonis</name>
    <name type="common">Salmon louse</name>
    <name type="synonym">Caligus salmonis</name>
    <dbReference type="NCBI Taxonomy" id="72036"/>
    <lineage>
        <taxon>Eukaryota</taxon>
        <taxon>Metazoa</taxon>
        <taxon>Ecdysozoa</taxon>
        <taxon>Arthropoda</taxon>
        <taxon>Crustacea</taxon>
        <taxon>Multicrustacea</taxon>
        <taxon>Hexanauplia</taxon>
        <taxon>Copepoda</taxon>
        <taxon>Siphonostomatoida</taxon>
        <taxon>Caligidae</taxon>
        <taxon>Lepeophtheirus</taxon>
    </lineage>
</organism>
<feature type="transmembrane region" description="Helical" evidence="1">
    <location>
        <begin position="7"/>
        <end position="26"/>
    </location>
</feature>